<name>A0ABZ2XJS6_9RHOO</name>
<protein>
    <submittedName>
        <fullName evidence="4">YhdP family protein</fullName>
    </submittedName>
</protein>
<evidence type="ECO:0000259" key="3">
    <source>
        <dbReference type="Pfam" id="PF13116"/>
    </source>
</evidence>
<keyword evidence="5" id="KW-1185">Reference proteome</keyword>
<accession>A0ABZ2XJS6</accession>
<reference evidence="4 5" key="1">
    <citation type="submission" date="2024-04" db="EMBL/GenBank/DDBJ databases">
        <title>Dissimilatory iodate-reducing microorganisms contribute to the enrichment of iodine in groundwater.</title>
        <authorList>
            <person name="Jiang Z."/>
        </authorList>
    </citation>
    <scope>NUCLEOTIDE SEQUENCE [LARGE SCALE GENOMIC DNA]</scope>
    <source>
        <strain evidence="4 5">NCP973</strain>
    </source>
</reference>
<feature type="domain" description="YhdP central" evidence="3">
    <location>
        <begin position="38"/>
        <end position="1270"/>
    </location>
</feature>
<keyword evidence="2" id="KW-1133">Transmembrane helix</keyword>
<dbReference type="PANTHER" id="PTHR38690:SF1">
    <property type="entry name" value="PROTEASE"/>
    <property type="match status" value="1"/>
</dbReference>
<evidence type="ECO:0000256" key="1">
    <source>
        <dbReference type="SAM" id="MobiDB-lite"/>
    </source>
</evidence>
<dbReference type="NCBIfam" id="TIGR02099">
    <property type="entry name" value="YhdP family protein"/>
    <property type="match status" value="1"/>
</dbReference>
<dbReference type="Pfam" id="PF13116">
    <property type="entry name" value="YhdP"/>
    <property type="match status" value="1"/>
</dbReference>
<sequence length="1289" mass="140202">MSNPSSHPIPELSPDSRRALYYRLHGLRALLGRPWVARALRLAGWLVLASWLLFVALVLALRFFILPSVADYRGEIESLASQAVGQPVRIARIEAHWRGLNPELVLDGVSLLDADGQPALTLERIDTVLSWHSLWQFQPVLALLSFDRPVLHVRRDVDGRIRVAGMASDDGGDPAFAEWVLDQLRIRVHDATIVWEDALRGAPPLVLEDLQFGLDNRGRRHRFGLSALPPAELSTRIDLRGEVYGDMHEALEHYSGSLYLEVDRADLAGWQPWIDYPVSLPRGRGGLRLWGKLAEGNGKLTADLALADLSVRLGEQLPVLDLSAMRGRLLGEYRSDAWAVTAQKLELQTTDGVHVAPTDFHVDWRNLPGGINGNLRANRLDLAVLAQLAGHLPLDARSRELLQAYAPQGRISDLRASWGLQGDKLVRYALAAGFSGLGVQAQEYFPGALGLAGSIDLSEKGGRVQIDAAQSSLSLPAVFPEPDIAFDTLKARVGWKNTPAALEVAIEEVLFSGPDATGKAQGKYRFNGDGPGEIDLEASIERANGNAVWRYMPHAVNRDAREWLRRGITGGTAHDARLVLKGNLHDFPFRDPATGKFLVTAKARDARIDYADGWPVIEGVSGDMSFDFGMRVHATAGRILGAELPDVTVVIPDFDVEDEVLLVRGAATGRTSEFLDFIERSPVAASIDHFTEGMRAVGNGRLDLELDIPLRRPLETRMRGAYHFHDNQVHLVEGLPTITQVNGRLDLTDRSISATEITGRGFGGPLRVKVGSEGGKVLVSAAGTAGIVEVARHFGWPLLDQLAGSTPWKADLVIHRRNAYVLVTSDLLGISSPLPDLLNKSATTRLPLRIERTAPAPDSEQYRISLGDVARGVIQRQGGKWTRGAFALGAAEAVLPASGLDVRVAMPRIDGDAWRAYLPEGDGAAESALPLSSLSLRTPLLRLFGGDYHEVELGLVPQAQSWKIDLKTRESAGSLVWRSAGDGWVEGRLQKLHLPQSAGGGSSSSSVIDSLPGMNLQVDDLRLGNKLLGQLELRARNLRGAWLLEKLRLSNADGELAGSGRWTRGQRQRTDLDFELTANDIGKLLTRLGYEDAVRQGKARLAGSLRWNGPLTDLHYPSLSGELEVKAEKGQFNKLEPGVGRLLGLISLQSLPRRLTLDFRDLFSEGLAFDSIEGKLAVEAGMMRTLSPLMINGPAAQVAIEGSTDLKQETQDLRVGVRPEVSTLAIGAAALVNPVAGAAALVANTVLKNPLSRVFSYRYHVTGSWSDPQVEKLGLGEEKAPANVQEKKP</sequence>
<dbReference type="InterPro" id="IPR011836">
    <property type="entry name" value="YhdP"/>
</dbReference>
<evidence type="ECO:0000313" key="4">
    <source>
        <dbReference type="EMBL" id="WZJ22623.1"/>
    </source>
</evidence>
<dbReference type="RefSeq" id="WP_341744284.1">
    <property type="nucleotide sequence ID" value="NZ_CP151406.1"/>
</dbReference>
<dbReference type="Proteomes" id="UP001479520">
    <property type="component" value="Chromosome"/>
</dbReference>
<feature type="compositionally biased region" description="Basic and acidic residues" evidence="1">
    <location>
        <begin position="1274"/>
        <end position="1289"/>
    </location>
</feature>
<keyword evidence="2" id="KW-0812">Transmembrane</keyword>
<dbReference type="InterPro" id="IPR025263">
    <property type="entry name" value="YhdP_central"/>
</dbReference>
<organism evidence="4 5">
    <name type="scientific">Azonexus hydrophilus</name>
    <dbReference type="NCBI Taxonomy" id="418702"/>
    <lineage>
        <taxon>Bacteria</taxon>
        <taxon>Pseudomonadati</taxon>
        <taxon>Pseudomonadota</taxon>
        <taxon>Betaproteobacteria</taxon>
        <taxon>Rhodocyclales</taxon>
        <taxon>Azonexaceae</taxon>
        <taxon>Azonexus</taxon>
    </lineage>
</organism>
<feature type="transmembrane region" description="Helical" evidence="2">
    <location>
        <begin position="42"/>
        <end position="65"/>
    </location>
</feature>
<gene>
    <name evidence="4" type="ORF">AADV58_05595</name>
</gene>
<dbReference type="PANTHER" id="PTHR38690">
    <property type="entry name" value="PROTEASE-RELATED"/>
    <property type="match status" value="1"/>
</dbReference>
<keyword evidence="2" id="KW-0472">Membrane</keyword>
<dbReference type="EMBL" id="CP151406">
    <property type="protein sequence ID" value="WZJ22623.1"/>
    <property type="molecule type" value="Genomic_DNA"/>
</dbReference>
<proteinExistence type="predicted"/>
<feature type="region of interest" description="Disordered" evidence="1">
    <location>
        <begin position="1270"/>
        <end position="1289"/>
    </location>
</feature>
<evidence type="ECO:0000256" key="2">
    <source>
        <dbReference type="SAM" id="Phobius"/>
    </source>
</evidence>
<evidence type="ECO:0000313" key="5">
    <source>
        <dbReference type="Proteomes" id="UP001479520"/>
    </source>
</evidence>